<reference evidence="13" key="1">
    <citation type="journal article" date="2018" name="Nat. Microbiol.">
        <title>Leveraging single-cell genomics to expand the fungal tree of life.</title>
        <authorList>
            <person name="Ahrendt S.R."/>
            <person name="Quandt C.A."/>
            <person name="Ciobanu D."/>
            <person name="Clum A."/>
            <person name="Salamov A."/>
            <person name="Andreopoulos B."/>
            <person name="Cheng J.F."/>
            <person name="Woyke T."/>
            <person name="Pelin A."/>
            <person name="Henrissat B."/>
            <person name="Reynolds N.K."/>
            <person name="Benny G.L."/>
            <person name="Smith M.E."/>
            <person name="James T.Y."/>
            <person name="Grigoriev I.V."/>
        </authorList>
    </citation>
    <scope>NUCLEOTIDE SEQUENCE [LARGE SCALE GENOMIC DNA]</scope>
    <source>
        <strain evidence="13">ATCC 52028</strain>
    </source>
</reference>
<proteinExistence type="inferred from homology"/>
<comment type="subcellular location">
    <subcellularLocation>
        <location evidence="1">Endoplasmic reticulum membrane</location>
        <topology evidence="1">Single-pass membrane protein</topology>
    </subcellularLocation>
</comment>
<feature type="compositionally biased region" description="Basic and acidic residues" evidence="10">
    <location>
        <begin position="36"/>
        <end position="48"/>
    </location>
</feature>
<protein>
    <recommendedName>
        <fullName evidence="14">Protein transport protein Sec61 subunit beta</fullName>
    </recommendedName>
</protein>
<evidence type="ECO:0000256" key="11">
    <source>
        <dbReference type="SAM" id="Phobius"/>
    </source>
</evidence>
<evidence type="ECO:0000256" key="2">
    <source>
        <dbReference type="ARBA" id="ARBA00006103"/>
    </source>
</evidence>
<comment type="similarity">
    <text evidence="2">Belongs to the SEC61-beta family.</text>
</comment>
<dbReference type="EMBL" id="ML014194">
    <property type="protein sequence ID" value="RKP00891.1"/>
    <property type="molecule type" value="Genomic_DNA"/>
</dbReference>
<feature type="transmembrane region" description="Helical" evidence="11">
    <location>
        <begin position="72"/>
        <end position="91"/>
    </location>
</feature>
<dbReference type="STRING" id="1555241.A0A4P9X7H2"/>
<dbReference type="InterPro" id="IPR030671">
    <property type="entry name" value="Sec61-beta/Sbh"/>
</dbReference>
<keyword evidence="7 11" id="KW-1133">Transmembrane helix</keyword>
<dbReference type="PANTHER" id="PTHR13509">
    <property type="entry name" value="SEC61 SUBUNIT BETA"/>
    <property type="match status" value="1"/>
</dbReference>
<organism evidence="12 13">
    <name type="scientific">Caulochytrium protostelioides</name>
    <dbReference type="NCBI Taxonomy" id="1555241"/>
    <lineage>
        <taxon>Eukaryota</taxon>
        <taxon>Fungi</taxon>
        <taxon>Fungi incertae sedis</taxon>
        <taxon>Chytridiomycota</taxon>
        <taxon>Chytridiomycota incertae sedis</taxon>
        <taxon>Chytridiomycetes</taxon>
        <taxon>Caulochytriales</taxon>
        <taxon>Caulochytriaceae</taxon>
        <taxon>Caulochytrium</taxon>
    </lineage>
</organism>
<keyword evidence="13" id="KW-1185">Reference proteome</keyword>
<evidence type="ECO:0000256" key="7">
    <source>
        <dbReference type="ARBA" id="ARBA00022989"/>
    </source>
</evidence>
<evidence type="ECO:0000256" key="1">
    <source>
        <dbReference type="ARBA" id="ARBA00004389"/>
    </source>
</evidence>
<keyword evidence="6" id="KW-0653">Protein transport</keyword>
<evidence type="ECO:0000256" key="9">
    <source>
        <dbReference type="ARBA" id="ARBA00023136"/>
    </source>
</evidence>
<evidence type="ECO:0000256" key="4">
    <source>
        <dbReference type="ARBA" id="ARBA00022692"/>
    </source>
</evidence>
<keyword evidence="3" id="KW-0813">Transport</keyword>
<sequence length="96" mass="10354">MAVAAMAAAAMAVADSSTGTPTMPRSAATLRRRAAAQRDREVDDERRRPQNSTGNLMRMYNDDTPGVKVDPVVVLVGSLLFIASVFLLHIVGRLTR</sequence>
<feature type="region of interest" description="Disordered" evidence="10">
    <location>
        <begin position="14"/>
        <end position="61"/>
    </location>
</feature>
<keyword evidence="9 11" id="KW-0472">Membrane</keyword>
<evidence type="ECO:0000313" key="12">
    <source>
        <dbReference type="EMBL" id="RKP00891.1"/>
    </source>
</evidence>
<dbReference type="Pfam" id="PF03911">
    <property type="entry name" value="Sec61_beta"/>
    <property type="match status" value="1"/>
</dbReference>
<evidence type="ECO:0000313" key="13">
    <source>
        <dbReference type="Proteomes" id="UP000274922"/>
    </source>
</evidence>
<dbReference type="InterPro" id="IPR016482">
    <property type="entry name" value="SecG/Sec61-beta/Sbh"/>
</dbReference>
<keyword evidence="8" id="KW-0811">Translocation</keyword>
<evidence type="ECO:0000256" key="5">
    <source>
        <dbReference type="ARBA" id="ARBA00022824"/>
    </source>
</evidence>
<accession>A0A4P9X7H2</accession>
<gene>
    <name evidence="12" type="ORF">CXG81DRAFT_26430</name>
</gene>
<evidence type="ECO:0000256" key="10">
    <source>
        <dbReference type="SAM" id="MobiDB-lite"/>
    </source>
</evidence>
<evidence type="ECO:0008006" key="14">
    <source>
        <dbReference type="Google" id="ProtNLM"/>
    </source>
</evidence>
<dbReference type="AlphaFoldDB" id="A0A4P9X7H2"/>
<evidence type="ECO:0000256" key="8">
    <source>
        <dbReference type="ARBA" id="ARBA00023010"/>
    </source>
</evidence>
<keyword evidence="5" id="KW-0256">Endoplasmic reticulum</keyword>
<keyword evidence="4 11" id="KW-0812">Transmembrane</keyword>
<evidence type="ECO:0000256" key="6">
    <source>
        <dbReference type="ARBA" id="ARBA00022927"/>
    </source>
</evidence>
<dbReference type="GO" id="GO:0006886">
    <property type="term" value="P:intracellular protein transport"/>
    <property type="evidence" value="ECO:0007669"/>
    <property type="project" value="InterPro"/>
</dbReference>
<dbReference type="GO" id="GO:0005784">
    <property type="term" value="C:Sec61 translocon complex"/>
    <property type="evidence" value="ECO:0007669"/>
    <property type="project" value="InterPro"/>
</dbReference>
<dbReference type="Proteomes" id="UP000274922">
    <property type="component" value="Unassembled WGS sequence"/>
</dbReference>
<name>A0A4P9X7H2_9FUNG</name>
<evidence type="ECO:0000256" key="3">
    <source>
        <dbReference type="ARBA" id="ARBA00022448"/>
    </source>
</evidence>